<dbReference type="GO" id="GO:0003677">
    <property type="term" value="F:DNA binding"/>
    <property type="evidence" value="ECO:0007669"/>
    <property type="project" value="UniProtKB-KW"/>
</dbReference>
<dbReference type="InterPro" id="IPR015187">
    <property type="entry name" value="BRCA2_OB_1"/>
</dbReference>
<dbReference type="InterPro" id="IPR048262">
    <property type="entry name" value="BRCA2_OB_2_dom"/>
</dbReference>
<evidence type="ECO:0000256" key="1">
    <source>
        <dbReference type="ARBA" id="ARBA00022737"/>
    </source>
</evidence>
<dbReference type="Proteomes" id="UP000029120">
    <property type="component" value="Chromosome 8"/>
</dbReference>
<evidence type="ECO:0000313" key="10">
    <source>
        <dbReference type="Proteomes" id="UP000029120"/>
    </source>
</evidence>
<dbReference type="InterPro" id="IPR012340">
    <property type="entry name" value="NA-bd_OB-fold"/>
</dbReference>
<feature type="domain" description="Breast cancer type 2 susceptibility protein helical" evidence="8">
    <location>
        <begin position="516"/>
        <end position="677"/>
    </location>
</feature>
<dbReference type="InterPro" id="IPR015252">
    <property type="entry name" value="BRCA2_hlx"/>
</dbReference>
<dbReference type="Pfam" id="PF09169">
    <property type="entry name" value="BRCA-2_helical"/>
    <property type="match status" value="1"/>
</dbReference>
<evidence type="ECO:0008006" key="11">
    <source>
        <dbReference type="Google" id="ProtNLM"/>
    </source>
</evidence>
<evidence type="ECO:0000256" key="3">
    <source>
        <dbReference type="ARBA" id="ARBA00023125"/>
    </source>
</evidence>
<dbReference type="PROSITE" id="PS50138">
    <property type="entry name" value="BRCA2_REPEAT"/>
    <property type="match status" value="2"/>
</dbReference>
<evidence type="ECO:0000256" key="6">
    <source>
        <dbReference type="SAM" id="MobiDB-lite"/>
    </source>
</evidence>
<dbReference type="PIRSF" id="PIRSF002397">
    <property type="entry name" value="BRCA2"/>
    <property type="match status" value="1"/>
</dbReference>
<dbReference type="PANTHER" id="PTHR11289:SF0">
    <property type="entry name" value="BREAST CANCER TYPE 2 SUSCEPTIBILITY PROTEIN"/>
    <property type="match status" value="1"/>
</dbReference>
<dbReference type="eggNOG" id="KOG4751">
    <property type="taxonomic scope" value="Eukaryota"/>
</dbReference>
<dbReference type="Gene3D" id="2.40.50.140">
    <property type="entry name" value="Nucleic acid-binding proteins"/>
    <property type="match status" value="4"/>
</dbReference>
<dbReference type="FunFam" id="2.40.50.140:FF:000267">
    <property type="entry name" value="Protein BREAST CANCER SUSCEPTIBILITY 2 homolog B"/>
    <property type="match status" value="1"/>
</dbReference>
<dbReference type="CDD" id="cd04493">
    <property type="entry name" value="BRCA2DBD_OB1"/>
    <property type="match status" value="1"/>
</dbReference>
<evidence type="ECO:0000259" key="8">
    <source>
        <dbReference type="Pfam" id="PF09169"/>
    </source>
</evidence>
<dbReference type="InterPro" id="IPR036315">
    <property type="entry name" value="BRCA2_hlx_sf"/>
</dbReference>
<evidence type="ECO:0000256" key="4">
    <source>
        <dbReference type="ARBA" id="ARBA00023172"/>
    </source>
</evidence>
<sequence length="1214" mass="132965">MSTWRLFSDTSGGGLRWEVAGRILQSDSSDSTPTTAPLPSMSDLLLQGCSKLVEPEETSSGEIPMFRTGLGKSVALKQSSIAKAKSILADNKAAYSDLHSTGCSNLQKRDVDRAGALPMFSTASGKSVPLKESSIAKARSILGGDNMIDDSDLQNTGCSNLQKRKMDTAGSLPMFSTALGKPVPLKESSIAKAMSILGGDNMIDDSDNNLPRENGLGVPNTLFQTASNKKVNVSSAGLARAKALLGLEEDDLNGFNHVNTSFSFHQQHGWTAVKNHEEFDATPAQHHSANPGQYEGHLSGNRSEILNPSIKGPPIKFQTAGGKSLSVSADALKRARALLGDPELGNFFDDVAAGGQFVTPQKDERLGGIAINNGSANTGYIAHEGTTNNKHTSNSFISPLRSSSQQFRSVKLQDLASGSNLIKKFDAAVNETDRALNNTKLATHGLSNVRPLASDVAVNNSKENGFIPRAKQFGRPANQPLVDVTNRSDTAYANNKQGSTQKKRLGNTVFVSPFKRPRNSSFRTPLKKNAQHASSGLSVASSDTLYSKKVLSTRYPVRSPRVYMKDYFGMHPTATTKIDYMPDHVRRIKSSNADKYVFRDESSSNVVGADTFLQMLAEAGASVQHASRKWVTNHYRWIVWKLASYERYYPAKCRGNFLTITNILEELKYRYEREVNHGHCSAIKRILSGDAPASSMMVLCISALNPKTDTDSQETQGSDSGSNVKVELTDGWYSMNAALDVMLTKQLNAGKLYVGQKLRILGAGLSGWAAPTSPLEAVISNTVCLLLNINGTYRAHWADRLGFCKEVAVPLAFNCIKFNGGPVPKTLAGITRIYPILYKERLGEKKSIVRSERMESRMVQLHNQRRSALIEGLMCEYQRGINGANSQNDTDSEEGAKVYKLLETAAEPEFLMAEMSSEQLKSFNTYKAKIEEAKQMKMEKSVAKSLEEAGLVERDVTPFMRIRLVGLTSLSYAGENNPKEGILTIWNPTERQRTELTEGKIYIMQGLVPMNSDSETLYLHARGSSSRWQPLSPKASESFYPFFNPRKPIALLDLGEIPFSSEFDIAGYIVYVGNAYTDVQQMKQWVFVTDGSTQRSYSGEISNNLLAIGFSTPSMNDLSIPQISHNLVGSVVGFCNLIKRAKDARNDMWVSEATENSVYFINAAAAYSSHLKASTAHIQKWAKLSSSNSVIHKLRKRVQSIIGDSKSPSCSRSR</sequence>
<feature type="domain" description="BRCA2 OB1" evidence="7">
    <location>
        <begin position="681"/>
        <end position="805"/>
    </location>
</feature>
<dbReference type="OrthoDB" id="21095at2759"/>
<dbReference type="SUPFAM" id="SSF81878">
    <property type="entry name" value="BRCA2 tower domain"/>
    <property type="match status" value="1"/>
</dbReference>
<dbReference type="CDD" id="cd04494">
    <property type="entry name" value="BRCA2DBD_OB2"/>
    <property type="match status" value="1"/>
</dbReference>
<dbReference type="Pfam" id="PF09103">
    <property type="entry name" value="BRCA-2_OB1"/>
    <property type="match status" value="1"/>
</dbReference>
<name>A0A087G467_ARAAL</name>
<dbReference type="GO" id="GO:0006355">
    <property type="term" value="P:regulation of DNA-templated transcription"/>
    <property type="evidence" value="ECO:0007669"/>
    <property type="project" value="TreeGrafter"/>
</dbReference>
<feature type="region of interest" description="Disordered" evidence="6">
    <location>
        <begin position="283"/>
        <end position="313"/>
    </location>
</feature>
<gene>
    <name evidence="9" type="ordered locus">AALP_Aa8g009600</name>
</gene>
<dbReference type="FunFam" id="2.40.50.140:FF:000262">
    <property type="entry name" value="Protein BREAST CANCER SUSCEPTIBILITY 2 homolog B"/>
    <property type="match status" value="1"/>
</dbReference>
<evidence type="ECO:0000313" key="9">
    <source>
        <dbReference type="EMBL" id="KFK24669.1"/>
    </source>
</evidence>
<evidence type="ECO:0000259" key="7">
    <source>
        <dbReference type="Pfam" id="PF09103"/>
    </source>
</evidence>
<evidence type="ECO:0000256" key="2">
    <source>
        <dbReference type="ARBA" id="ARBA00022763"/>
    </source>
</evidence>
<dbReference type="EMBL" id="CM002876">
    <property type="protein sequence ID" value="KFK24669.1"/>
    <property type="molecule type" value="Genomic_DNA"/>
</dbReference>
<dbReference type="InterPro" id="IPR015525">
    <property type="entry name" value="BRCA2"/>
</dbReference>
<keyword evidence="2" id="KW-0227">DNA damage</keyword>
<protein>
    <recommendedName>
        <fullName evidence="11">Tower domain-containing protein</fullName>
    </recommendedName>
</protein>
<dbReference type="InterPro" id="IPR002093">
    <property type="entry name" value="BRCA2_repeat"/>
</dbReference>
<keyword evidence="5" id="KW-0234">DNA repair</keyword>
<reference evidence="10" key="1">
    <citation type="journal article" date="2015" name="Nat. Plants">
        <title>Genome expansion of Arabis alpina linked with retrotransposition and reduced symmetric DNA methylation.</title>
        <authorList>
            <person name="Willing E.M."/>
            <person name="Rawat V."/>
            <person name="Mandakova T."/>
            <person name="Maumus F."/>
            <person name="James G.V."/>
            <person name="Nordstroem K.J."/>
            <person name="Becker C."/>
            <person name="Warthmann N."/>
            <person name="Chica C."/>
            <person name="Szarzynska B."/>
            <person name="Zytnicki M."/>
            <person name="Albani M.C."/>
            <person name="Kiefer C."/>
            <person name="Bergonzi S."/>
            <person name="Castaings L."/>
            <person name="Mateos J.L."/>
            <person name="Berns M.C."/>
            <person name="Bujdoso N."/>
            <person name="Piofczyk T."/>
            <person name="de Lorenzo L."/>
            <person name="Barrero-Sicilia C."/>
            <person name="Mateos I."/>
            <person name="Piednoel M."/>
            <person name="Hagmann J."/>
            <person name="Chen-Min-Tao R."/>
            <person name="Iglesias-Fernandez R."/>
            <person name="Schuster S.C."/>
            <person name="Alonso-Blanco C."/>
            <person name="Roudier F."/>
            <person name="Carbonero P."/>
            <person name="Paz-Ares J."/>
            <person name="Davis S.J."/>
            <person name="Pecinka A."/>
            <person name="Quesneville H."/>
            <person name="Colot V."/>
            <person name="Lysak M.A."/>
            <person name="Weigel D."/>
            <person name="Coupland G."/>
            <person name="Schneeberger K."/>
        </authorList>
    </citation>
    <scope>NUCLEOTIDE SEQUENCE [LARGE SCALE GENOMIC DNA]</scope>
    <source>
        <strain evidence="10">cv. Pajares</strain>
    </source>
</reference>
<dbReference type="Pfam" id="PF00634">
    <property type="entry name" value="BRCA2"/>
    <property type="match status" value="5"/>
</dbReference>
<dbReference type="SUPFAM" id="SSF50249">
    <property type="entry name" value="Nucleic acid-binding proteins"/>
    <property type="match status" value="3"/>
</dbReference>
<keyword evidence="10" id="KW-1185">Reference proteome</keyword>
<proteinExistence type="predicted"/>
<keyword evidence="4" id="KW-0233">DNA recombination</keyword>
<accession>A0A087G467</accession>
<keyword evidence="1" id="KW-0677">Repeat</keyword>
<dbReference type="PANTHER" id="PTHR11289">
    <property type="entry name" value="BREAST CANCER TYPE 2 SUSCEPTIBILITY PROTEIN BRCA2"/>
    <property type="match status" value="1"/>
</dbReference>
<organism evidence="9 10">
    <name type="scientific">Arabis alpina</name>
    <name type="common">Alpine rock-cress</name>
    <dbReference type="NCBI Taxonomy" id="50452"/>
    <lineage>
        <taxon>Eukaryota</taxon>
        <taxon>Viridiplantae</taxon>
        <taxon>Streptophyta</taxon>
        <taxon>Embryophyta</taxon>
        <taxon>Tracheophyta</taxon>
        <taxon>Spermatophyta</taxon>
        <taxon>Magnoliopsida</taxon>
        <taxon>eudicotyledons</taxon>
        <taxon>Gunneridae</taxon>
        <taxon>Pentapetalae</taxon>
        <taxon>rosids</taxon>
        <taxon>malvids</taxon>
        <taxon>Brassicales</taxon>
        <taxon>Brassicaceae</taxon>
        <taxon>Arabideae</taxon>
        <taxon>Arabis</taxon>
    </lineage>
</organism>
<dbReference type="GO" id="GO:0000724">
    <property type="term" value="P:double-strand break repair via homologous recombination"/>
    <property type="evidence" value="ECO:0007669"/>
    <property type="project" value="InterPro"/>
</dbReference>
<dbReference type="OMA" id="ISFCSPC"/>
<dbReference type="SUPFAM" id="SSF81872">
    <property type="entry name" value="BRCA2 helical domain"/>
    <property type="match status" value="1"/>
</dbReference>
<dbReference type="Gramene" id="KFK24669">
    <property type="protein sequence ID" value="KFK24669"/>
    <property type="gene ID" value="AALP_AA8G009600"/>
</dbReference>
<dbReference type="AlphaFoldDB" id="A0A087G467"/>
<keyword evidence="3" id="KW-0238">DNA-binding</keyword>
<evidence type="ECO:0000256" key="5">
    <source>
        <dbReference type="ARBA" id="ARBA00023204"/>
    </source>
</evidence>
<feature type="region of interest" description="Disordered" evidence="6">
    <location>
        <begin position="514"/>
        <end position="538"/>
    </location>
</feature>